<keyword evidence="7 9" id="KW-0456">Lyase</keyword>
<dbReference type="PANTHER" id="PTHR30272">
    <property type="entry name" value="3-HYDROXYACYL-[ACYL-CARRIER-PROTEIN] DEHYDRATASE"/>
    <property type="match status" value="1"/>
</dbReference>
<evidence type="ECO:0000256" key="2">
    <source>
        <dbReference type="ARBA" id="ARBA00009174"/>
    </source>
</evidence>
<keyword evidence="11" id="KW-1185">Reference proteome</keyword>
<dbReference type="CDD" id="cd01288">
    <property type="entry name" value="FabZ"/>
    <property type="match status" value="1"/>
</dbReference>
<keyword evidence="5 9" id="KW-0441">Lipid A biosynthesis</keyword>
<dbReference type="Gene3D" id="3.10.129.10">
    <property type="entry name" value="Hotdog Thioesterase"/>
    <property type="match status" value="1"/>
</dbReference>
<dbReference type="SUPFAM" id="SSF54637">
    <property type="entry name" value="Thioesterase/thiol ester dehydrase-isomerase"/>
    <property type="match status" value="1"/>
</dbReference>
<evidence type="ECO:0000256" key="9">
    <source>
        <dbReference type="HAMAP-Rule" id="MF_00406"/>
    </source>
</evidence>
<dbReference type="STRING" id="380358.XALC_2036"/>
<dbReference type="GO" id="GO:0019171">
    <property type="term" value="F:(3R)-hydroxyacyl-[acyl-carrier-protein] dehydratase activity"/>
    <property type="evidence" value="ECO:0007669"/>
    <property type="project" value="UniProtKB-EC"/>
</dbReference>
<dbReference type="GO" id="GO:0006633">
    <property type="term" value="P:fatty acid biosynthetic process"/>
    <property type="evidence" value="ECO:0007669"/>
    <property type="project" value="UniProtKB-UniRule"/>
</dbReference>
<dbReference type="GO" id="GO:0005737">
    <property type="term" value="C:cytoplasm"/>
    <property type="evidence" value="ECO:0007669"/>
    <property type="project" value="UniProtKB-SubCell"/>
</dbReference>
<evidence type="ECO:0000256" key="1">
    <source>
        <dbReference type="ARBA" id="ARBA00004496"/>
    </source>
</evidence>
<evidence type="ECO:0000256" key="7">
    <source>
        <dbReference type="ARBA" id="ARBA00023239"/>
    </source>
</evidence>
<evidence type="ECO:0000256" key="6">
    <source>
        <dbReference type="ARBA" id="ARBA00023098"/>
    </source>
</evidence>
<dbReference type="GeneID" id="57877343"/>
<feature type="active site" evidence="9">
    <location>
        <position position="55"/>
    </location>
</feature>
<evidence type="ECO:0000256" key="8">
    <source>
        <dbReference type="ARBA" id="ARBA00025049"/>
    </source>
</evidence>
<evidence type="ECO:0000313" key="10">
    <source>
        <dbReference type="EMBL" id="CBA16520.1"/>
    </source>
</evidence>
<dbReference type="EC" id="4.2.1.59" evidence="9"/>
<dbReference type="FunFam" id="3.10.129.10:FF:000001">
    <property type="entry name" value="3-hydroxyacyl-[acyl-carrier-protein] dehydratase FabZ"/>
    <property type="match status" value="1"/>
</dbReference>
<protein>
    <recommendedName>
        <fullName evidence="9">3-hydroxyacyl-[acyl-carrier-protein] dehydratase FabZ</fullName>
        <ecNumber evidence="9">4.2.1.59</ecNumber>
    </recommendedName>
    <alternativeName>
        <fullName evidence="9">(3R)-hydroxymyristoyl-[acyl-carrier-protein] dehydratase</fullName>
        <shortName evidence="9">(3R)-hydroxymyristoyl-ACP dehydrase</shortName>
    </alternativeName>
    <alternativeName>
        <fullName evidence="9">Beta-hydroxyacyl-ACP dehydratase</fullName>
    </alternativeName>
</protein>
<dbReference type="Proteomes" id="UP000001890">
    <property type="component" value="Chromosome"/>
</dbReference>
<dbReference type="PATRIC" id="fig|29447.3.peg.1994"/>
<evidence type="ECO:0000256" key="4">
    <source>
        <dbReference type="ARBA" id="ARBA00022516"/>
    </source>
</evidence>
<dbReference type="InterPro" id="IPR010084">
    <property type="entry name" value="FabZ"/>
</dbReference>
<gene>
    <name evidence="9 10" type="primary">fabZ</name>
    <name evidence="10" type="ordered locus">XALc_2036</name>
</gene>
<dbReference type="EMBL" id="FP565176">
    <property type="protein sequence ID" value="CBA16520.1"/>
    <property type="molecule type" value="Genomic_DNA"/>
</dbReference>
<keyword evidence="6 9" id="KW-0443">Lipid metabolism</keyword>
<organism evidence="10 11">
    <name type="scientific">Xanthomonas albilineans (strain GPE PC73 / CFBP 7063)</name>
    <dbReference type="NCBI Taxonomy" id="380358"/>
    <lineage>
        <taxon>Bacteria</taxon>
        <taxon>Pseudomonadati</taxon>
        <taxon>Pseudomonadota</taxon>
        <taxon>Gammaproteobacteria</taxon>
        <taxon>Lysobacterales</taxon>
        <taxon>Lysobacteraceae</taxon>
        <taxon>Xanthomonas</taxon>
    </lineage>
</organism>
<dbReference type="PANTHER" id="PTHR30272:SF1">
    <property type="entry name" value="3-HYDROXYACYL-[ACYL-CARRIER-PROTEIN] DEHYDRATASE"/>
    <property type="match status" value="1"/>
</dbReference>
<dbReference type="Pfam" id="PF07977">
    <property type="entry name" value="FabA"/>
    <property type="match status" value="1"/>
</dbReference>
<dbReference type="GO" id="GO:0016020">
    <property type="term" value="C:membrane"/>
    <property type="evidence" value="ECO:0007669"/>
    <property type="project" value="GOC"/>
</dbReference>
<evidence type="ECO:0000313" key="11">
    <source>
        <dbReference type="Proteomes" id="UP000001890"/>
    </source>
</evidence>
<dbReference type="GO" id="GO:0009245">
    <property type="term" value="P:lipid A biosynthetic process"/>
    <property type="evidence" value="ECO:0007669"/>
    <property type="project" value="UniProtKB-UniRule"/>
</dbReference>
<comment type="similarity">
    <text evidence="2 9">Belongs to the thioester dehydratase family. FabZ subfamily.</text>
</comment>
<evidence type="ECO:0000256" key="5">
    <source>
        <dbReference type="ARBA" id="ARBA00022556"/>
    </source>
</evidence>
<evidence type="ECO:0000256" key="3">
    <source>
        <dbReference type="ARBA" id="ARBA00022490"/>
    </source>
</evidence>
<reference evidence="10 11" key="1">
    <citation type="journal article" date="2009" name="BMC Genomics">
        <title>The complete genome sequence of Xanthomonas albilineans provides new insights into the reductive genome evolution of the xylem-limited Xanthomonadaceae.</title>
        <authorList>
            <person name="Pieretti I."/>
            <person name="Royer M."/>
            <person name="Barbe V."/>
            <person name="Carrere S."/>
            <person name="Koebnik R."/>
            <person name="Cociancich S."/>
            <person name="Couloux A."/>
            <person name="Darrasse A."/>
            <person name="Gouzy J."/>
            <person name="Jacques M.A."/>
            <person name="Lauber E."/>
            <person name="Manceau C."/>
            <person name="Mangenot S."/>
            <person name="Poussier S."/>
            <person name="Segurens B."/>
            <person name="Szurek B."/>
            <person name="Verdier V."/>
            <person name="Arlat M."/>
            <person name="Rott P."/>
        </authorList>
    </citation>
    <scope>NUCLEOTIDE SEQUENCE [LARGE SCALE GENOMIC DNA]</scope>
    <source>
        <strain evidence="11">GPE PC73 / CFBP 7063</strain>
    </source>
</reference>
<dbReference type="InterPro" id="IPR013114">
    <property type="entry name" value="FabA_FabZ"/>
</dbReference>
<dbReference type="RefSeq" id="WP_012916520.1">
    <property type="nucleotide sequence ID" value="NC_013722.1"/>
</dbReference>
<dbReference type="NCBIfam" id="TIGR01750">
    <property type="entry name" value="fabZ"/>
    <property type="match status" value="1"/>
</dbReference>
<dbReference type="AlphaFoldDB" id="D2UEF8"/>
<sequence>MSHDHTLPDINKIMALMPHRYPFLMLDKVISLDFENRKIVAHKNVTINEPFFQGHFPNLPIMPGVLIIEAIAQVGGLLIQLMAGPDADSTPFFMVKVNNVRFNTPVVPGDVLELHVEIKRIIRNMALYCGEAKVNGKVVAYAEVMCAQGQ</sequence>
<accession>D2UEF8</accession>
<dbReference type="OrthoDB" id="9772788at2"/>
<name>D2UEF8_XANAP</name>
<keyword evidence="3 9" id="KW-0963">Cytoplasm</keyword>
<proteinExistence type="inferred from homology"/>
<dbReference type="NCBIfam" id="NF000582">
    <property type="entry name" value="PRK00006.1"/>
    <property type="match status" value="1"/>
</dbReference>
<dbReference type="KEGG" id="xal:XALC_2036"/>
<comment type="function">
    <text evidence="8 9">Involved in unsaturated fatty acids biosynthesis. Catalyzes the dehydration of short chain beta-hydroxyacyl-ACPs and long chain saturated and unsaturated beta-hydroxyacyl-ACPs.</text>
</comment>
<dbReference type="InterPro" id="IPR029069">
    <property type="entry name" value="HotDog_dom_sf"/>
</dbReference>
<dbReference type="HAMAP" id="MF_00406">
    <property type="entry name" value="FabZ"/>
    <property type="match status" value="1"/>
</dbReference>
<keyword evidence="4 9" id="KW-0444">Lipid biosynthesis</keyword>
<dbReference type="eggNOG" id="COG0764">
    <property type="taxonomic scope" value="Bacteria"/>
</dbReference>
<comment type="subcellular location">
    <subcellularLocation>
        <location evidence="1 9">Cytoplasm</location>
    </subcellularLocation>
</comment>
<comment type="catalytic activity">
    <reaction evidence="9">
        <text>a (3R)-hydroxyacyl-[ACP] = a (2E)-enoyl-[ACP] + H2O</text>
        <dbReference type="Rhea" id="RHEA:13097"/>
        <dbReference type="Rhea" id="RHEA-COMP:9925"/>
        <dbReference type="Rhea" id="RHEA-COMP:9945"/>
        <dbReference type="ChEBI" id="CHEBI:15377"/>
        <dbReference type="ChEBI" id="CHEBI:78784"/>
        <dbReference type="ChEBI" id="CHEBI:78827"/>
        <dbReference type="EC" id="4.2.1.59"/>
    </reaction>
</comment>